<dbReference type="Proteomes" id="UP000178583">
    <property type="component" value="Unassembled WGS sequence"/>
</dbReference>
<dbReference type="PANTHER" id="PTHR15004:SF0">
    <property type="entry name" value="GLUTAMYL-TRNA(GLN) AMIDOTRANSFERASE SUBUNIT C, MITOCHONDRIAL"/>
    <property type="match status" value="1"/>
</dbReference>
<dbReference type="EC" id="6.3.5.-" evidence="1"/>
<gene>
    <name evidence="1" type="primary">gatC</name>
    <name evidence="2" type="ORF">A2215_03270</name>
</gene>
<keyword evidence="1" id="KW-0436">Ligase</keyword>
<dbReference type="SUPFAM" id="SSF141000">
    <property type="entry name" value="Glu-tRNAGln amidotransferase C subunit"/>
    <property type="match status" value="1"/>
</dbReference>
<comment type="similarity">
    <text evidence="1">Belongs to the GatC family.</text>
</comment>
<proteinExistence type="inferred from homology"/>
<dbReference type="InterPro" id="IPR003837">
    <property type="entry name" value="GatC"/>
</dbReference>
<dbReference type="STRING" id="1797472.A2215_03270"/>
<comment type="function">
    <text evidence="1">Allows the formation of correctly charged Asn-tRNA(Asn) or Gln-tRNA(Gln) through the transamidation of misacylated Asp-tRNA(Asn) or Glu-tRNA(Gln) in organisms which lack either or both of asparaginyl-tRNA or glutaminyl-tRNA synthetases. The reaction takes place in the presence of glutamine and ATP through an activated phospho-Asp-tRNA(Asn) or phospho-Glu-tRNA(Gln).</text>
</comment>
<keyword evidence="1" id="KW-0067">ATP-binding</keyword>
<dbReference type="GO" id="GO:0006450">
    <property type="term" value="P:regulation of translational fidelity"/>
    <property type="evidence" value="ECO:0007669"/>
    <property type="project" value="InterPro"/>
</dbReference>
<dbReference type="HAMAP" id="MF_00122">
    <property type="entry name" value="GatC"/>
    <property type="match status" value="1"/>
</dbReference>
<keyword evidence="1" id="KW-0648">Protein biosynthesis</keyword>
<comment type="catalytic activity">
    <reaction evidence="1">
        <text>L-aspartyl-tRNA(Asn) + L-glutamine + ATP + H2O = L-asparaginyl-tRNA(Asn) + L-glutamate + ADP + phosphate + 2 H(+)</text>
        <dbReference type="Rhea" id="RHEA:14513"/>
        <dbReference type="Rhea" id="RHEA-COMP:9674"/>
        <dbReference type="Rhea" id="RHEA-COMP:9677"/>
        <dbReference type="ChEBI" id="CHEBI:15377"/>
        <dbReference type="ChEBI" id="CHEBI:15378"/>
        <dbReference type="ChEBI" id="CHEBI:29985"/>
        <dbReference type="ChEBI" id="CHEBI:30616"/>
        <dbReference type="ChEBI" id="CHEBI:43474"/>
        <dbReference type="ChEBI" id="CHEBI:58359"/>
        <dbReference type="ChEBI" id="CHEBI:78515"/>
        <dbReference type="ChEBI" id="CHEBI:78516"/>
        <dbReference type="ChEBI" id="CHEBI:456216"/>
    </reaction>
</comment>
<sequence>MSKLSKEDVLHIAKLSKLRLSNAEVEKFRGQLSSVLEYVGELSKVDTKGVDATAQVTGLTNIFDDDKISGERTSYEEIKLNAPEFEENAFKVPGVFDNN</sequence>
<dbReference type="NCBIfam" id="TIGR00135">
    <property type="entry name" value="gatC"/>
    <property type="match status" value="1"/>
</dbReference>
<name>A0A1F5EDY4_9BACT</name>
<dbReference type="PANTHER" id="PTHR15004">
    <property type="entry name" value="GLUTAMYL-TRNA(GLN) AMIDOTRANSFERASE SUBUNIT C, MITOCHONDRIAL"/>
    <property type="match status" value="1"/>
</dbReference>
<evidence type="ECO:0000313" key="2">
    <source>
        <dbReference type="EMBL" id="OGD65608.1"/>
    </source>
</evidence>
<keyword evidence="1" id="KW-0547">Nucleotide-binding</keyword>
<dbReference type="GO" id="GO:0005524">
    <property type="term" value="F:ATP binding"/>
    <property type="evidence" value="ECO:0007669"/>
    <property type="project" value="UniProtKB-KW"/>
</dbReference>
<evidence type="ECO:0000256" key="1">
    <source>
        <dbReference type="HAMAP-Rule" id="MF_00122"/>
    </source>
</evidence>
<comment type="caution">
    <text evidence="2">The sequence shown here is derived from an EMBL/GenBank/DDBJ whole genome shotgun (WGS) entry which is preliminary data.</text>
</comment>
<dbReference type="InterPro" id="IPR036113">
    <property type="entry name" value="Asp/Glu-ADT_sf_sub_c"/>
</dbReference>
<reference evidence="2 3" key="1">
    <citation type="journal article" date="2016" name="Nat. Commun.">
        <title>Thousands of microbial genomes shed light on interconnected biogeochemical processes in an aquifer system.</title>
        <authorList>
            <person name="Anantharaman K."/>
            <person name="Brown C.T."/>
            <person name="Hug L.A."/>
            <person name="Sharon I."/>
            <person name="Castelle C.J."/>
            <person name="Probst A.J."/>
            <person name="Thomas B.C."/>
            <person name="Singh A."/>
            <person name="Wilkins M.J."/>
            <person name="Karaoz U."/>
            <person name="Brodie E.L."/>
            <person name="Williams K.H."/>
            <person name="Hubbard S.S."/>
            <person name="Banfield J.F."/>
        </authorList>
    </citation>
    <scope>NUCLEOTIDE SEQUENCE [LARGE SCALE GENOMIC DNA]</scope>
</reference>
<protein>
    <recommendedName>
        <fullName evidence="1">Aspartyl/glutamyl-tRNA(Asn/Gln) amidotransferase subunit C</fullName>
        <shortName evidence="1">Asp/Glu-ADT subunit C</shortName>
        <ecNumber evidence="1">6.3.5.-</ecNumber>
    </recommendedName>
</protein>
<comment type="catalytic activity">
    <reaction evidence="1">
        <text>L-glutamyl-tRNA(Gln) + L-glutamine + ATP + H2O = L-glutaminyl-tRNA(Gln) + L-glutamate + ADP + phosphate + H(+)</text>
        <dbReference type="Rhea" id="RHEA:17521"/>
        <dbReference type="Rhea" id="RHEA-COMP:9681"/>
        <dbReference type="Rhea" id="RHEA-COMP:9684"/>
        <dbReference type="ChEBI" id="CHEBI:15377"/>
        <dbReference type="ChEBI" id="CHEBI:15378"/>
        <dbReference type="ChEBI" id="CHEBI:29985"/>
        <dbReference type="ChEBI" id="CHEBI:30616"/>
        <dbReference type="ChEBI" id="CHEBI:43474"/>
        <dbReference type="ChEBI" id="CHEBI:58359"/>
        <dbReference type="ChEBI" id="CHEBI:78520"/>
        <dbReference type="ChEBI" id="CHEBI:78521"/>
        <dbReference type="ChEBI" id="CHEBI:456216"/>
    </reaction>
</comment>
<dbReference type="GO" id="GO:0070681">
    <property type="term" value="P:glutaminyl-tRNAGln biosynthesis via transamidation"/>
    <property type="evidence" value="ECO:0007669"/>
    <property type="project" value="TreeGrafter"/>
</dbReference>
<dbReference type="EMBL" id="MEZY01000009">
    <property type="protein sequence ID" value="OGD65608.1"/>
    <property type="molecule type" value="Genomic_DNA"/>
</dbReference>
<dbReference type="GO" id="GO:0050567">
    <property type="term" value="F:glutaminyl-tRNA synthase (glutamine-hydrolyzing) activity"/>
    <property type="evidence" value="ECO:0007669"/>
    <property type="project" value="UniProtKB-UniRule"/>
</dbReference>
<accession>A0A1F5EDY4</accession>
<organism evidence="2 3">
    <name type="scientific">Candidatus Berkelbacteria bacterium RIFOXYA2_FULL_43_10</name>
    <dbReference type="NCBI Taxonomy" id="1797472"/>
    <lineage>
        <taxon>Bacteria</taxon>
        <taxon>Candidatus Berkelbacteria</taxon>
    </lineage>
</organism>
<dbReference type="Gene3D" id="1.10.20.60">
    <property type="entry name" value="Glu-tRNAGln amidotransferase C subunit, N-terminal domain"/>
    <property type="match status" value="1"/>
</dbReference>
<dbReference type="GO" id="GO:0006412">
    <property type="term" value="P:translation"/>
    <property type="evidence" value="ECO:0007669"/>
    <property type="project" value="UniProtKB-UniRule"/>
</dbReference>
<evidence type="ECO:0000313" key="3">
    <source>
        <dbReference type="Proteomes" id="UP000178583"/>
    </source>
</evidence>
<dbReference type="GO" id="GO:0050566">
    <property type="term" value="F:asparaginyl-tRNA synthase (glutamine-hydrolyzing) activity"/>
    <property type="evidence" value="ECO:0007669"/>
    <property type="project" value="RHEA"/>
</dbReference>
<comment type="subunit">
    <text evidence="1">Heterotrimer of A, B and C subunits.</text>
</comment>
<dbReference type="AlphaFoldDB" id="A0A1F5EDY4"/>
<dbReference type="Pfam" id="PF02686">
    <property type="entry name" value="GatC"/>
    <property type="match status" value="1"/>
</dbReference>